<sequence length="195" mass="21524">MGEPGLRDAAGHRAIRCLDLHRTGLPAFPQWPAFPAALQCRCNLRDLGPPSRSRSAREFFIMGICSDMSTHGASLLTRASKVVFIAIALTGCASDIMKNYVGQPVESVVLDYGPPTAIVDLGQGERAYQWRKVSTSAVSGTSSGEVRETKHGTVYEENETPGYIERQECFYTFYAHASGGRWFITNFRQPKLECE</sequence>
<proteinExistence type="predicted"/>
<dbReference type="Proteomes" id="UP000000552">
    <property type="component" value="Chromosome"/>
</dbReference>
<dbReference type="AlphaFoldDB" id="Q98B94"/>
<organism evidence="1 2">
    <name type="scientific">Mesorhizobium japonicum (strain LMG 29417 / CECT 9101 / MAFF 303099)</name>
    <name type="common">Mesorhizobium loti (strain MAFF 303099)</name>
    <dbReference type="NCBI Taxonomy" id="266835"/>
    <lineage>
        <taxon>Bacteria</taxon>
        <taxon>Pseudomonadati</taxon>
        <taxon>Pseudomonadota</taxon>
        <taxon>Alphaproteobacteria</taxon>
        <taxon>Hyphomicrobiales</taxon>
        <taxon>Phyllobacteriaceae</taxon>
        <taxon>Mesorhizobium</taxon>
    </lineage>
</organism>
<dbReference type="HOGENOM" id="CLU_1395332_0_0_5"/>
<protein>
    <submittedName>
        <fullName evidence="1">Mll5675 protein</fullName>
    </submittedName>
</protein>
<evidence type="ECO:0000313" key="2">
    <source>
        <dbReference type="Proteomes" id="UP000000552"/>
    </source>
</evidence>
<dbReference type="EMBL" id="BA000012">
    <property type="protein sequence ID" value="BAB52078.1"/>
    <property type="molecule type" value="Genomic_DNA"/>
</dbReference>
<evidence type="ECO:0000313" key="1">
    <source>
        <dbReference type="EMBL" id="BAB52078.1"/>
    </source>
</evidence>
<dbReference type="KEGG" id="mlo:mll5675"/>
<accession>Q98B94</accession>
<gene>
    <name evidence="1" type="ordered locus">mll5675</name>
</gene>
<dbReference type="eggNOG" id="ENOG5033DHT">
    <property type="taxonomic scope" value="Bacteria"/>
</dbReference>
<name>Q98B94_RHILO</name>
<reference evidence="1 2" key="1">
    <citation type="journal article" date="2000" name="DNA Res.">
        <title>Complete genome structure of the nitrogen-fixing symbiotic bacterium Mesorhizobium loti.</title>
        <authorList>
            <person name="Kaneko T."/>
            <person name="Nakamura Y."/>
            <person name="Sato S."/>
            <person name="Asamizu E."/>
            <person name="Kato T."/>
            <person name="Sasamoto S."/>
            <person name="Watanabe A."/>
            <person name="Idesawa K."/>
            <person name="Ishikawa A."/>
            <person name="Kawashima K."/>
            <person name="Kimura T."/>
            <person name="Kishida Y."/>
            <person name="Kiyokawa C."/>
            <person name="Kohara M."/>
            <person name="Matsumoto M."/>
            <person name="Matsuno A."/>
            <person name="Mochizuki Y."/>
            <person name="Nakayama S."/>
            <person name="Nakazaki N."/>
            <person name="Shimpo S."/>
            <person name="Sugimoto M."/>
            <person name="Takeuchi C."/>
            <person name="Yamada M."/>
            <person name="Tabata S."/>
        </authorList>
    </citation>
    <scope>NUCLEOTIDE SEQUENCE [LARGE SCALE GENOMIC DNA]</scope>
    <source>
        <strain evidence="2">LMG 29417 / CECT 9101 / MAFF 303099</strain>
    </source>
</reference>